<reference evidence="2 3" key="1">
    <citation type="submission" date="2016-03" db="EMBL/GenBank/DDBJ databases">
        <title>EvidentialGene: Evidence-directed Construction of Genes on Genomes.</title>
        <authorList>
            <person name="Gilbert D.G."/>
            <person name="Choi J.-H."/>
            <person name="Mockaitis K."/>
            <person name="Colbourne J."/>
            <person name="Pfrender M."/>
        </authorList>
    </citation>
    <scope>NUCLEOTIDE SEQUENCE [LARGE SCALE GENOMIC DNA]</scope>
    <source>
        <strain evidence="2 3">Xinb3</strain>
        <tissue evidence="2">Complete organism</tissue>
    </source>
</reference>
<name>A0A164VDD5_9CRUS</name>
<evidence type="ECO:0000256" key="1">
    <source>
        <dbReference type="SAM" id="MobiDB-lite"/>
    </source>
</evidence>
<keyword evidence="3" id="KW-1185">Reference proteome</keyword>
<comment type="caution">
    <text evidence="2">The sequence shown here is derived from an EMBL/GenBank/DDBJ whole genome shotgun (WGS) entry which is preliminary data.</text>
</comment>
<sequence>MRNQFEKMFMQHNPLFWAQLQRNISTNTVDFNVDYPLSGCSGKKQTKEMAVNTSHNSSTSEQHSFHEEGIWPHTPSPTIDKGMQQMACDNTRNINIFSSTPHHKDQSENQDIRKDRRITNSNLVPNHKTTRHISSPQGVEEIKQVSSSTLEIHHPPQNFITSQQENQFASSNNTFSNATNKEEASCGPLTTTSIANFRQMNKESSEKILEHYLDKQKEEKEILSLLSPSEIKHPSMQTAVIPVIDPVDREPQDTNNVQNYIQELQSNTTVVDEVTQLVPASLSPNKMKPFRLDSDSDCADDPISGPLSGKNVGDDDSDSFWN</sequence>
<feature type="compositionally biased region" description="Basic and acidic residues" evidence="1">
    <location>
        <begin position="102"/>
        <end position="115"/>
    </location>
</feature>
<protein>
    <submittedName>
        <fullName evidence="2">Uncharacterized protein</fullName>
    </submittedName>
</protein>
<gene>
    <name evidence="2" type="ORF">APZ42_022311</name>
</gene>
<accession>A0A164VDD5</accession>
<organism evidence="2 3">
    <name type="scientific">Daphnia magna</name>
    <dbReference type="NCBI Taxonomy" id="35525"/>
    <lineage>
        <taxon>Eukaryota</taxon>
        <taxon>Metazoa</taxon>
        <taxon>Ecdysozoa</taxon>
        <taxon>Arthropoda</taxon>
        <taxon>Crustacea</taxon>
        <taxon>Branchiopoda</taxon>
        <taxon>Diplostraca</taxon>
        <taxon>Cladocera</taxon>
        <taxon>Anomopoda</taxon>
        <taxon>Daphniidae</taxon>
        <taxon>Daphnia</taxon>
    </lineage>
</organism>
<dbReference type="OrthoDB" id="6371829at2759"/>
<evidence type="ECO:0000313" key="2">
    <source>
        <dbReference type="EMBL" id="KZS12211.1"/>
    </source>
</evidence>
<feature type="region of interest" description="Disordered" evidence="1">
    <location>
        <begin position="282"/>
        <end position="322"/>
    </location>
</feature>
<proteinExistence type="predicted"/>
<evidence type="ECO:0000313" key="3">
    <source>
        <dbReference type="Proteomes" id="UP000076858"/>
    </source>
</evidence>
<dbReference type="AlphaFoldDB" id="A0A164VDD5"/>
<dbReference type="EMBL" id="LRGB01001361">
    <property type="protein sequence ID" value="KZS12211.1"/>
    <property type="molecule type" value="Genomic_DNA"/>
</dbReference>
<feature type="region of interest" description="Disordered" evidence="1">
    <location>
        <begin position="95"/>
        <end position="115"/>
    </location>
</feature>
<dbReference type="Proteomes" id="UP000076858">
    <property type="component" value="Unassembled WGS sequence"/>
</dbReference>